<gene>
    <name evidence="2" type="ORF">EV196_107199</name>
</gene>
<dbReference type="EMBL" id="SLUP01000007">
    <property type="protein sequence ID" value="TCL64491.1"/>
    <property type="molecule type" value="Genomic_DNA"/>
</dbReference>
<keyword evidence="3" id="KW-1185">Reference proteome</keyword>
<feature type="transmembrane region" description="Helical" evidence="1">
    <location>
        <begin position="38"/>
        <end position="59"/>
    </location>
</feature>
<keyword evidence="1" id="KW-0472">Membrane</keyword>
<comment type="caution">
    <text evidence="2">The sequence shown here is derived from an EMBL/GenBank/DDBJ whole genome shotgun (WGS) entry which is preliminary data.</text>
</comment>
<evidence type="ECO:0000256" key="1">
    <source>
        <dbReference type="SAM" id="Phobius"/>
    </source>
</evidence>
<name>A0A4R1REY5_9FLAO</name>
<dbReference type="AlphaFoldDB" id="A0A4R1REY5"/>
<evidence type="ECO:0000313" key="3">
    <source>
        <dbReference type="Proteomes" id="UP000295455"/>
    </source>
</evidence>
<accession>A0A4R1REY5</accession>
<reference evidence="2 3" key="1">
    <citation type="submission" date="2019-03" db="EMBL/GenBank/DDBJ databases">
        <title>Genomic Encyclopedia of Type Strains, Phase IV (KMG-IV): sequencing the most valuable type-strain genomes for metagenomic binning, comparative biology and taxonomic classification.</title>
        <authorList>
            <person name="Goeker M."/>
        </authorList>
    </citation>
    <scope>NUCLEOTIDE SEQUENCE [LARGE SCALE GENOMIC DNA]</scope>
    <source>
        <strain evidence="2 3">DSM 18792</strain>
    </source>
</reference>
<keyword evidence="1" id="KW-1133">Transmembrane helix</keyword>
<proteinExistence type="predicted"/>
<evidence type="ECO:0000313" key="2">
    <source>
        <dbReference type="EMBL" id="TCL64491.1"/>
    </source>
</evidence>
<keyword evidence="1" id="KW-0812">Transmembrane</keyword>
<dbReference type="RefSeq" id="WP_132218555.1">
    <property type="nucleotide sequence ID" value="NZ_OX156936.1"/>
</dbReference>
<organism evidence="2 3">
    <name type="scientific">Mariniflexile fucanivorans</name>
    <dbReference type="NCBI Taxonomy" id="264023"/>
    <lineage>
        <taxon>Bacteria</taxon>
        <taxon>Pseudomonadati</taxon>
        <taxon>Bacteroidota</taxon>
        <taxon>Flavobacteriia</taxon>
        <taxon>Flavobacteriales</taxon>
        <taxon>Flavobacteriaceae</taxon>
        <taxon>Mariniflexile</taxon>
    </lineage>
</organism>
<protein>
    <submittedName>
        <fullName evidence="2">Uncharacterized protein</fullName>
    </submittedName>
</protein>
<dbReference type="Proteomes" id="UP000295455">
    <property type="component" value="Unassembled WGS sequence"/>
</dbReference>
<dbReference type="OrthoDB" id="1439128at2"/>
<feature type="transmembrane region" description="Helical" evidence="1">
    <location>
        <begin position="16"/>
        <end position="32"/>
    </location>
</feature>
<sequence>MINYKTTKIKTDKPKWLIYILIGLGLLFYILKYSDWHFILKFLISIPLVVNLLFDISYFKKAGYGITQLNFDATEIEIIDKKENKKRIPYSNFKYSIRKRKFDRLKTEIELKIKKNLRFKTFGRLHITSWENIFEIENELENRNVISTEWKPQTIWRKYWGIFIDLFFLNMGDGDIGMEDYQERLKNDTNENRIKK</sequence>